<evidence type="ECO:0000313" key="10">
    <source>
        <dbReference type="EMBL" id="KAK5782024.1"/>
    </source>
</evidence>
<dbReference type="EMBL" id="JAWIZZ010000022">
    <property type="protein sequence ID" value="KAK5782024.1"/>
    <property type="molecule type" value="Genomic_DNA"/>
</dbReference>
<keyword evidence="3" id="KW-0694">RNA-binding</keyword>
<protein>
    <recommendedName>
        <fullName evidence="7">Large ribosomal subunit protein uL6m</fullName>
    </recommendedName>
</protein>
<evidence type="ECO:0000256" key="3">
    <source>
        <dbReference type="ARBA" id="ARBA00022884"/>
    </source>
</evidence>
<comment type="caution">
    <text evidence="10">The sequence shown here is derived from an EMBL/GenBank/DDBJ whole genome shotgun (WGS) entry which is preliminary data.</text>
</comment>
<accession>A0AAN7ZTB3</accession>
<keyword evidence="5 8" id="KW-0687">Ribonucleoprotein</keyword>
<reference evidence="11" key="1">
    <citation type="submission" date="2023-07" db="EMBL/GenBank/DDBJ databases">
        <title>A draft genome of Kazachstania heterogenica Y-27499.</title>
        <authorList>
            <person name="Donic C."/>
            <person name="Kralova J.S."/>
            <person name="Fidel L."/>
            <person name="Ben-Dor S."/>
            <person name="Jung S."/>
        </authorList>
    </citation>
    <scope>NUCLEOTIDE SEQUENCE [LARGE SCALE GENOMIC DNA]</scope>
    <source>
        <strain evidence="11">Y27499</strain>
    </source>
</reference>
<dbReference type="SUPFAM" id="SSF56053">
    <property type="entry name" value="Ribosomal protein L6"/>
    <property type="match status" value="2"/>
</dbReference>
<dbReference type="InterPro" id="IPR036789">
    <property type="entry name" value="Ribosomal_uL6-like_a/b-dom_sf"/>
</dbReference>
<dbReference type="InterPro" id="IPR000702">
    <property type="entry name" value="Ribosomal_uL6-like"/>
</dbReference>
<dbReference type="InterPro" id="IPR019906">
    <property type="entry name" value="Ribosomal_uL6_bac-type"/>
</dbReference>
<dbReference type="GO" id="GO:0006412">
    <property type="term" value="P:translation"/>
    <property type="evidence" value="ECO:0007669"/>
    <property type="project" value="InterPro"/>
</dbReference>
<evidence type="ECO:0000256" key="7">
    <source>
        <dbReference type="ARBA" id="ARBA00069416"/>
    </source>
</evidence>
<gene>
    <name evidence="10" type="ORF">RI543_000510</name>
</gene>
<keyword evidence="4 8" id="KW-0689">Ribosomal protein</keyword>
<dbReference type="PANTHER" id="PTHR11655:SF14">
    <property type="entry name" value="LARGE RIBOSOMAL SUBUNIT PROTEIN UL6M"/>
    <property type="match status" value="1"/>
</dbReference>
<comment type="function">
    <text evidence="6">Component of the mitochondrial ribosome (mitoribosome), a dedicated translation machinery responsible for the synthesis of mitochondrial genome-encoded proteins, including at least some of the essential transmembrane subunits of the mitochondrial respiratory chain. The mitoribosomes are attached to the mitochondrial inner membrane and translation products are cotranslationally integrated into the membrane.</text>
</comment>
<feature type="domain" description="Large ribosomal subunit protein uL6 alpha-beta" evidence="9">
    <location>
        <begin position="67"/>
        <end position="131"/>
    </location>
</feature>
<evidence type="ECO:0000259" key="9">
    <source>
        <dbReference type="Pfam" id="PF00347"/>
    </source>
</evidence>
<organism evidence="10 11">
    <name type="scientific">Arxiozyma heterogenica</name>
    <dbReference type="NCBI Taxonomy" id="278026"/>
    <lineage>
        <taxon>Eukaryota</taxon>
        <taxon>Fungi</taxon>
        <taxon>Dikarya</taxon>
        <taxon>Ascomycota</taxon>
        <taxon>Saccharomycotina</taxon>
        <taxon>Saccharomycetes</taxon>
        <taxon>Saccharomycetales</taxon>
        <taxon>Saccharomycetaceae</taxon>
        <taxon>Arxiozyma</taxon>
    </lineage>
</organism>
<keyword evidence="11" id="KW-1185">Reference proteome</keyword>
<evidence type="ECO:0000256" key="1">
    <source>
        <dbReference type="ARBA" id="ARBA00009356"/>
    </source>
</evidence>
<evidence type="ECO:0000256" key="6">
    <source>
        <dbReference type="ARBA" id="ARBA00037226"/>
    </source>
</evidence>
<evidence type="ECO:0000256" key="5">
    <source>
        <dbReference type="ARBA" id="ARBA00023274"/>
    </source>
</evidence>
<proteinExistence type="inferred from homology"/>
<dbReference type="AlphaFoldDB" id="A0AAN7ZTB3"/>
<dbReference type="PANTHER" id="PTHR11655">
    <property type="entry name" value="60S/50S RIBOSOMAL PROTEIN L6/L9"/>
    <property type="match status" value="1"/>
</dbReference>
<name>A0AAN7ZTB3_9SACH</name>
<keyword evidence="2" id="KW-0699">rRNA-binding</keyword>
<evidence type="ECO:0000256" key="2">
    <source>
        <dbReference type="ARBA" id="ARBA00022730"/>
    </source>
</evidence>
<dbReference type="FunFam" id="3.90.930.12:FF:000006">
    <property type="entry name" value="50S ribosomal protein L6"/>
    <property type="match status" value="1"/>
</dbReference>
<dbReference type="Proteomes" id="UP001306508">
    <property type="component" value="Unassembled WGS sequence"/>
</dbReference>
<dbReference type="InterPro" id="IPR002358">
    <property type="entry name" value="Ribosomal_uL6_CS"/>
</dbReference>
<dbReference type="GO" id="GO:0005762">
    <property type="term" value="C:mitochondrial large ribosomal subunit"/>
    <property type="evidence" value="ECO:0007669"/>
    <property type="project" value="TreeGrafter"/>
</dbReference>
<dbReference type="PROSITE" id="PS00525">
    <property type="entry name" value="RIBOSOMAL_L6_1"/>
    <property type="match status" value="1"/>
</dbReference>
<comment type="similarity">
    <text evidence="1 8">Belongs to the universal ribosomal protein uL6 family.</text>
</comment>
<dbReference type="GO" id="GO:0003735">
    <property type="term" value="F:structural constituent of ribosome"/>
    <property type="evidence" value="ECO:0007669"/>
    <property type="project" value="InterPro"/>
</dbReference>
<dbReference type="PRINTS" id="PR00059">
    <property type="entry name" value="RIBOSOMALL6"/>
</dbReference>
<evidence type="ECO:0000256" key="8">
    <source>
        <dbReference type="RuleBase" id="RU003869"/>
    </source>
</evidence>
<dbReference type="Gene3D" id="3.90.930.12">
    <property type="entry name" value="Ribosomal protein L6, alpha-beta domain"/>
    <property type="match status" value="2"/>
</dbReference>
<dbReference type="GO" id="GO:0019843">
    <property type="term" value="F:rRNA binding"/>
    <property type="evidence" value="ECO:0007669"/>
    <property type="project" value="UniProtKB-KW"/>
</dbReference>
<feature type="domain" description="Large ribosomal subunit protein uL6 alpha-beta" evidence="9">
    <location>
        <begin position="139"/>
        <end position="213"/>
    </location>
</feature>
<evidence type="ECO:0000313" key="11">
    <source>
        <dbReference type="Proteomes" id="UP001306508"/>
    </source>
</evidence>
<dbReference type="Pfam" id="PF00347">
    <property type="entry name" value="Ribosomal_L6"/>
    <property type="match status" value="2"/>
</dbReference>
<sequence length="228" mass="25254">MLLEGVISSSQVSLTRYLSKRPLSSTVFLRSHIGSLSIFTTPETQVKVEPLNPPKLIQNGIKRFVLNQLVIVKGPKGQVEMEIPSFSNIDIDEEHRRIKVSVVNPEQKLQKSMWGTIRSLLNNHVVGVNEGHLAILKFVGTGYRAQLEKDGKYVGVKVGASIPQGLDIPEGITASLPAPTTLILEGCNKQQVMQIAAKIRDFHPPEPYKGKGIYVNNETIKLKNKKIK</sequence>
<evidence type="ECO:0000256" key="4">
    <source>
        <dbReference type="ARBA" id="ARBA00022980"/>
    </source>
</evidence>
<dbReference type="InterPro" id="IPR020040">
    <property type="entry name" value="Ribosomal_uL6_a/b-dom"/>
</dbReference>